<accession>A0ABP2E4E4</accession>
<gene>
    <name evidence="1" type="ORF">yberc0001_28540</name>
</gene>
<name>A0ABP2E4E4_YERBE</name>
<proteinExistence type="predicted"/>
<evidence type="ECO:0000313" key="1">
    <source>
        <dbReference type="EMBL" id="EEQ05860.1"/>
    </source>
</evidence>
<dbReference type="EMBL" id="AALC02000041">
    <property type="protein sequence ID" value="EEQ05860.1"/>
    <property type="molecule type" value="Genomic_DNA"/>
</dbReference>
<protein>
    <submittedName>
        <fullName evidence="1">Uncharacterized protein</fullName>
    </submittedName>
</protein>
<sequence>MLVASGFSHDEVSQLFNHLKSEPDHEAYQQELYRNAVLSARETLSAYWIISRLKAISEGSDKQAAVTALSALMDISSSFNLFRLNIAPEFLSGLSQGGVDNDQGQQ</sequence>
<evidence type="ECO:0000313" key="2">
    <source>
        <dbReference type="Proteomes" id="UP000010319"/>
    </source>
</evidence>
<reference evidence="1" key="1">
    <citation type="submission" date="2008-12" db="EMBL/GenBank/DDBJ databases">
        <title>Annotation of the Yersinia bercovieri ATCC 43970 genome.</title>
        <authorList>
            <person name="Read T.D."/>
            <person name="Akmal A."/>
            <person name="Bishop-Lilly K."/>
            <person name="Chen P.E."/>
            <person name="Cook C."/>
            <person name="Kiley M.P."/>
            <person name="Lentz S."/>
            <person name="Mateczun A."/>
            <person name="Nagarajan N."/>
            <person name="Nolan N."/>
            <person name="Osborne B.I."/>
            <person name="Pop M."/>
            <person name="Sozhamannan S."/>
            <person name="Stewart A.C."/>
            <person name="Sulakvelidze A."/>
            <person name="Thomason B."/>
            <person name="Willner K."/>
            <person name="Zwick M.E."/>
        </authorList>
    </citation>
    <scope>NUCLEOTIDE SEQUENCE [LARGE SCALE GENOMIC DNA]</scope>
    <source>
        <strain evidence="1">ATCC 43970</strain>
    </source>
</reference>
<comment type="caution">
    <text evidence="1">The sequence shown here is derived from an EMBL/GenBank/DDBJ whole genome shotgun (WGS) entry which is preliminary data.</text>
</comment>
<dbReference type="Proteomes" id="UP000010319">
    <property type="component" value="Unassembled WGS sequence"/>
</dbReference>
<keyword evidence="2" id="KW-1185">Reference proteome</keyword>
<organism evidence="1 2">
    <name type="scientific">Yersinia bercovieri ATCC 43970</name>
    <dbReference type="NCBI Taxonomy" id="349968"/>
    <lineage>
        <taxon>Bacteria</taxon>
        <taxon>Pseudomonadati</taxon>
        <taxon>Pseudomonadota</taxon>
        <taxon>Gammaproteobacteria</taxon>
        <taxon>Enterobacterales</taxon>
        <taxon>Yersiniaceae</taxon>
        <taxon>Yersinia</taxon>
    </lineage>
</organism>